<sequence>MELVIASHGRITEGPETPPSCPSSDLLPSGERRGSAREAETGGKLNLLSPVGVSLCFPLEETEKGKGDMNDFTAPRAVAVVLGRRGEVETRGTHIKKKNVEPVPRPSDLAPTMPPQCASTNILEMHRPKPVPPPLCNSPALIYE</sequence>
<evidence type="ECO:0000256" key="1">
    <source>
        <dbReference type="SAM" id="MobiDB-lite"/>
    </source>
</evidence>
<feature type="region of interest" description="Disordered" evidence="1">
    <location>
        <begin position="89"/>
        <end position="112"/>
    </location>
</feature>
<accession>A0A0G4GH06</accession>
<protein>
    <submittedName>
        <fullName evidence="2">Uncharacterized protein</fullName>
    </submittedName>
</protein>
<gene>
    <name evidence="2" type="ORF">Cvel_21880</name>
</gene>
<evidence type="ECO:0000313" key="2">
    <source>
        <dbReference type="EMBL" id="CEM28978.1"/>
    </source>
</evidence>
<feature type="compositionally biased region" description="Basic and acidic residues" evidence="1">
    <location>
        <begin position="30"/>
        <end position="41"/>
    </location>
</feature>
<dbReference type="EMBL" id="CDMZ01001206">
    <property type="protein sequence ID" value="CEM28978.1"/>
    <property type="molecule type" value="Genomic_DNA"/>
</dbReference>
<proteinExistence type="predicted"/>
<organism evidence="2">
    <name type="scientific">Chromera velia CCMP2878</name>
    <dbReference type="NCBI Taxonomy" id="1169474"/>
    <lineage>
        <taxon>Eukaryota</taxon>
        <taxon>Sar</taxon>
        <taxon>Alveolata</taxon>
        <taxon>Colpodellida</taxon>
        <taxon>Chromeraceae</taxon>
        <taxon>Chromera</taxon>
    </lineage>
</organism>
<name>A0A0G4GH06_9ALVE</name>
<reference evidence="2" key="1">
    <citation type="submission" date="2014-11" db="EMBL/GenBank/DDBJ databases">
        <authorList>
            <person name="Otto D Thomas"/>
            <person name="Naeem Raeece"/>
        </authorList>
    </citation>
    <scope>NUCLEOTIDE SEQUENCE</scope>
</reference>
<dbReference type="VEuPathDB" id="CryptoDB:Cvel_21880"/>
<dbReference type="AlphaFoldDB" id="A0A0G4GH06"/>
<feature type="region of interest" description="Disordered" evidence="1">
    <location>
        <begin position="1"/>
        <end position="44"/>
    </location>
</feature>